<comment type="caution">
    <text evidence="3">The sequence shown here is derived from an EMBL/GenBank/DDBJ whole genome shotgun (WGS) entry which is preliminary data.</text>
</comment>
<dbReference type="Proteomes" id="UP001183615">
    <property type="component" value="Unassembled WGS sequence"/>
</dbReference>
<evidence type="ECO:0008006" key="5">
    <source>
        <dbReference type="Google" id="ProtNLM"/>
    </source>
</evidence>
<proteinExistence type="predicted"/>
<organism evidence="3 4">
    <name type="scientific">Streptomyces johnsoniae</name>
    <dbReference type="NCBI Taxonomy" id="3075532"/>
    <lineage>
        <taxon>Bacteria</taxon>
        <taxon>Bacillati</taxon>
        <taxon>Actinomycetota</taxon>
        <taxon>Actinomycetes</taxon>
        <taxon>Kitasatosporales</taxon>
        <taxon>Streptomycetaceae</taxon>
        <taxon>Streptomyces</taxon>
    </lineage>
</organism>
<keyword evidence="4" id="KW-1185">Reference proteome</keyword>
<keyword evidence="2" id="KW-1133">Transmembrane helix</keyword>
<evidence type="ECO:0000313" key="4">
    <source>
        <dbReference type="Proteomes" id="UP001183615"/>
    </source>
</evidence>
<evidence type="ECO:0000313" key="3">
    <source>
        <dbReference type="EMBL" id="MDT0445330.1"/>
    </source>
</evidence>
<keyword evidence="2" id="KW-0472">Membrane</keyword>
<feature type="transmembrane region" description="Helical" evidence="2">
    <location>
        <begin position="44"/>
        <end position="65"/>
    </location>
</feature>
<accession>A0ABU2S8Q5</accession>
<keyword evidence="2" id="KW-0812">Transmembrane</keyword>
<protein>
    <recommendedName>
        <fullName evidence="5">Tat pathway signal sequence domain protein</fullName>
    </recommendedName>
</protein>
<sequence>MAERKNGPEFVEELRLAAEAMEAGPPPLDEMIRRGRALRARRRAAAGAGTAAVLAAALAAGLAWLPADAGPDGTAPPAPPAATRESPSPRGHVRVEPYERVVINDSFVMALLPEGNQNYVVSFPERFDEDVEAAKQYPGSNINPDSISAGYRAEADVVELVEGSWRLDRAPARIEIAPEGQDVTYPATVVTLAGEPGWGTYYLDAGHHPAFTLGFRVIAYDTTGDVLAEIPVTAQR</sequence>
<feature type="region of interest" description="Disordered" evidence="1">
    <location>
        <begin position="70"/>
        <end position="93"/>
    </location>
</feature>
<dbReference type="RefSeq" id="WP_311619546.1">
    <property type="nucleotide sequence ID" value="NZ_JAVREV010000013.1"/>
</dbReference>
<dbReference type="EMBL" id="JAVREV010000013">
    <property type="protein sequence ID" value="MDT0445330.1"/>
    <property type="molecule type" value="Genomic_DNA"/>
</dbReference>
<evidence type="ECO:0000256" key="2">
    <source>
        <dbReference type="SAM" id="Phobius"/>
    </source>
</evidence>
<gene>
    <name evidence="3" type="ORF">RM779_22395</name>
</gene>
<name>A0ABU2S8Q5_9ACTN</name>
<reference evidence="4" key="1">
    <citation type="submission" date="2023-07" db="EMBL/GenBank/DDBJ databases">
        <title>30 novel species of actinomycetes from the DSMZ collection.</title>
        <authorList>
            <person name="Nouioui I."/>
        </authorList>
    </citation>
    <scope>NUCLEOTIDE SEQUENCE [LARGE SCALE GENOMIC DNA]</scope>
    <source>
        <strain evidence="4">DSM 41886</strain>
    </source>
</reference>
<evidence type="ECO:0000256" key="1">
    <source>
        <dbReference type="SAM" id="MobiDB-lite"/>
    </source>
</evidence>